<name>A0A9P3H478_9FUNG</name>
<dbReference type="InterPro" id="IPR036236">
    <property type="entry name" value="Znf_C2H2_sf"/>
</dbReference>
<comment type="caution">
    <text evidence="4">The sequence shown here is derived from an EMBL/GenBank/DDBJ whole genome shotgun (WGS) entry which is preliminary data.</text>
</comment>
<dbReference type="PROSITE" id="PS50157">
    <property type="entry name" value="ZINC_FINGER_C2H2_2"/>
    <property type="match status" value="1"/>
</dbReference>
<dbReference type="SMART" id="SM00355">
    <property type="entry name" value="ZnF_C2H2"/>
    <property type="match status" value="2"/>
</dbReference>
<keyword evidence="5" id="KW-1185">Reference proteome</keyword>
<evidence type="ECO:0000313" key="4">
    <source>
        <dbReference type="EMBL" id="GJJ69825.1"/>
    </source>
</evidence>
<dbReference type="SUPFAM" id="SSF57667">
    <property type="entry name" value="beta-beta-alpha zinc fingers"/>
    <property type="match status" value="1"/>
</dbReference>
<proteinExistence type="predicted"/>
<feature type="region of interest" description="Disordered" evidence="2">
    <location>
        <begin position="41"/>
        <end position="60"/>
    </location>
</feature>
<dbReference type="InterPro" id="IPR013087">
    <property type="entry name" value="Znf_C2H2_type"/>
</dbReference>
<feature type="compositionally biased region" description="Basic residues" evidence="2">
    <location>
        <begin position="314"/>
        <end position="331"/>
    </location>
</feature>
<evidence type="ECO:0000259" key="3">
    <source>
        <dbReference type="PROSITE" id="PS50157"/>
    </source>
</evidence>
<feature type="compositionally biased region" description="Basic and acidic residues" evidence="2">
    <location>
        <begin position="422"/>
        <end position="441"/>
    </location>
</feature>
<dbReference type="Proteomes" id="UP000827284">
    <property type="component" value="Unassembled WGS sequence"/>
</dbReference>
<feature type="compositionally biased region" description="Basic and acidic residues" evidence="2">
    <location>
        <begin position="345"/>
        <end position="354"/>
    </location>
</feature>
<dbReference type="GO" id="GO:0008270">
    <property type="term" value="F:zinc ion binding"/>
    <property type="evidence" value="ECO:0007669"/>
    <property type="project" value="UniProtKB-KW"/>
</dbReference>
<feature type="compositionally biased region" description="Polar residues" evidence="2">
    <location>
        <begin position="48"/>
        <end position="60"/>
    </location>
</feature>
<feature type="region of interest" description="Disordered" evidence="2">
    <location>
        <begin position="264"/>
        <end position="358"/>
    </location>
</feature>
<feature type="region of interest" description="Disordered" evidence="2">
    <location>
        <begin position="422"/>
        <end position="447"/>
    </location>
</feature>
<keyword evidence="1" id="KW-0862">Zinc</keyword>
<feature type="compositionally biased region" description="Acidic residues" evidence="2">
    <location>
        <begin position="282"/>
        <end position="306"/>
    </location>
</feature>
<protein>
    <recommendedName>
        <fullName evidence="3">C2H2-type domain-containing protein</fullName>
    </recommendedName>
</protein>
<evidence type="ECO:0000256" key="2">
    <source>
        <dbReference type="SAM" id="MobiDB-lite"/>
    </source>
</evidence>
<accession>A0A9P3H478</accession>
<keyword evidence="1" id="KW-0863">Zinc-finger</keyword>
<sequence>MSAAMVPSLKRETTRALCDVYTTIFDQETLLKASQSQTLSVGDETALPSPTTTAYTPGSTPCSDFDDYSLDLDEVLSPPPSPWMPTVLDVDTAVPASDLASAFGEGKVTPELGVNYMSLCNIVNGSDDSGSVAGCLSPKHSKSQISYGLEGNTFSTLDLQQVFDQQRAQSFPVHRQGAASVALAVRTVARSKIPGAEFSETAAPADLYNVSIDEILSADPLEITSEMQQMLSDHDFEMLDSVDTPEASQVKETNLMAMAASGYDSSSTLSSVGSSCSQETIRDDDGDYDLSGDGNDFSDMEFEDESASVTPVKRATRRSSKGPTRHAKKSATAKTPKVYPKRKPRESGSLDERVPIPSEILPVPDDGYRCELCPRERFGRIHDLKRHQVSKHNDTNWPCDFCRRPFVRRDALLRHYSVKSQRKDGIHPTADEKNRLSEARARAKLVS</sequence>
<gene>
    <name evidence="4" type="ORF">EMPS_02174</name>
</gene>
<dbReference type="EMBL" id="BQFW01000003">
    <property type="protein sequence ID" value="GJJ69825.1"/>
    <property type="molecule type" value="Genomic_DNA"/>
</dbReference>
<evidence type="ECO:0000313" key="5">
    <source>
        <dbReference type="Proteomes" id="UP000827284"/>
    </source>
</evidence>
<reference evidence="4" key="1">
    <citation type="submission" date="2021-11" db="EMBL/GenBank/DDBJ databases">
        <authorList>
            <person name="Herlambang A."/>
            <person name="Guo Y."/>
            <person name="Takashima Y."/>
            <person name="Nishizawa T."/>
        </authorList>
    </citation>
    <scope>NUCLEOTIDE SEQUENCE</scope>
    <source>
        <strain evidence="4">E1425</strain>
    </source>
</reference>
<dbReference type="Gene3D" id="3.30.160.60">
    <property type="entry name" value="Classic Zinc Finger"/>
    <property type="match status" value="1"/>
</dbReference>
<evidence type="ECO:0000256" key="1">
    <source>
        <dbReference type="PROSITE-ProRule" id="PRU00042"/>
    </source>
</evidence>
<feature type="domain" description="C2H2-type" evidence="3">
    <location>
        <begin position="397"/>
        <end position="424"/>
    </location>
</feature>
<dbReference type="AlphaFoldDB" id="A0A9P3H478"/>
<feature type="compositionally biased region" description="Low complexity" evidence="2">
    <location>
        <begin position="264"/>
        <end position="277"/>
    </location>
</feature>
<dbReference type="OrthoDB" id="8922241at2759"/>
<reference evidence="4" key="2">
    <citation type="journal article" date="2022" name="Microbiol. Resour. Announc.">
        <title>Whole-Genome Sequence of Entomortierella parvispora E1425, a Mucoromycotan Fungus Associated with Burkholderiaceae-Related Endosymbiotic Bacteria.</title>
        <authorList>
            <person name="Herlambang A."/>
            <person name="Guo Y."/>
            <person name="Takashima Y."/>
            <person name="Narisawa K."/>
            <person name="Ohta H."/>
            <person name="Nishizawa T."/>
        </authorList>
    </citation>
    <scope>NUCLEOTIDE SEQUENCE</scope>
    <source>
        <strain evidence="4">E1425</strain>
    </source>
</reference>
<keyword evidence="1" id="KW-0479">Metal-binding</keyword>
<organism evidence="4 5">
    <name type="scientific">Entomortierella parvispora</name>
    <dbReference type="NCBI Taxonomy" id="205924"/>
    <lineage>
        <taxon>Eukaryota</taxon>
        <taxon>Fungi</taxon>
        <taxon>Fungi incertae sedis</taxon>
        <taxon>Mucoromycota</taxon>
        <taxon>Mortierellomycotina</taxon>
        <taxon>Mortierellomycetes</taxon>
        <taxon>Mortierellales</taxon>
        <taxon>Mortierellaceae</taxon>
        <taxon>Entomortierella</taxon>
    </lineage>
</organism>